<protein>
    <recommendedName>
        <fullName evidence="6">Asparaginase</fullName>
    </recommendedName>
</protein>
<feature type="active site" description="Nucleophile" evidence="1">
    <location>
        <position position="231"/>
    </location>
</feature>
<feature type="binding site" evidence="2">
    <location>
        <begin position="324"/>
        <end position="327"/>
    </location>
    <ligand>
        <name>substrate</name>
    </ligand>
</feature>
<dbReference type="PANTHER" id="PTHR10188">
    <property type="entry name" value="L-ASPARAGINASE"/>
    <property type="match status" value="1"/>
</dbReference>
<proteinExistence type="predicted"/>
<dbReference type="InterPro" id="IPR000246">
    <property type="entry name" value="Peptidase_T2"/>
</dbReference>
<gene>
    <name evidence="4" type="ORF">AMS68_007668</name>
</gene>
<feature type="binding site" evidence="2">
    <location>
        <begin position="259"/>
        <end position="262"/>
    </location>
    <ligand>
        <name>substrate</name>
    </ligand>
</feature>
<accession>A0A6H0Y5E8</accession>
<dbReference type="GO" id="GO:0005737">
    <property type="term" value="C:cytoplasm"/>
    <property type="evidence" value="ECO:0007669"/>
    <property type="project" value="TreeGrafter"/>
</dbReference>
<dbReference type="InterPro" id="IPR029055">
    <property type="entry name" value="Ntn_hydrolases_N"/>
</dbReference>
<name>A0A6H0Y5E8_9PEZI</name>
<evidence type="ECO:0000256" key="2">
    <source>
        <dbReference type="PIRSR" id="PIRSR600246-2"/>
    </source>
</evidence>
<evidence type="ECO:0000256" key="1">
    <source>
        <dbReference type="PIRSR" id="PIRSR600246-1"/>
    </source>
</evidence>
<reference evidence="4 5" key="1">
    <citation type="journal article" date="2016" name="Sci. Rep.">
        <title>Peltaster fructicola genome reveals evolution from an invasive phytopathogen to an ectophytic parasite.</title>
        <authorList>
            <person name="Xu C."/>
            <person name="Chen H."/>
            <person name="Gleason M.L."/>
            <person name="Xu J.R."/>
            <person name="Liu H."/>
            <person name="Zhang R."/>
            <person name="Sun G."/>
        </authorList>
    </citation>
    <scope>NUCLEOTIDE SEQUENCE [LARGE SCALE GENOMIC DNA]</scope>
    <source>
        <strain evidence="4 5">LNHT1506</strain>
    </source>
</reference>
<dbReference type="OrthoDB" id="2262349at2759"/>
<dbReference type="PANTHER" id="PTHR10188:SF43">
    <property type="entry name" value="ASPARAGINASE (EUROFUNG)"/>
    <property type="match status" value="1"/>
</dbReference>
<dbReference type="GO" id="GO:0016787">
    <property type="term" value="F:hydrolase activity"/>
    <property type="evidence" value="ECO:0007669"/>
    <property type="project" value="InterPro"/>
</dbReference>
<evidence type="ECO:0008006" key="6">
    <source>
        <dbReference type="Google" id="ProtNLM"/>
    </source>
</evidence>
<dbReference type="Pfam" id="PF01112">
    <property type="entry name" value="Asparaginase_2"/>
    <property type="match status" value="1"/>
</dbReference>
<evidence type="ECO:0000313" key="5">
    <source>
        <dbReference type="Proteomes" id="UP000503462"/>
    </source>
</evidence>
<dbReference type="CDD" id="cd04701">
    <property type="entry name" value="Asparaginase_2"/>
    <property type="match status" value="1"/>
</dbReference>
<evidence type="ECO:0000313" key="4">
    <source>
        <dbReference type="EMBL" id="QIX02151.1"/>
    </source>
</evidence>
<feature type="site" description="Cleavage; by autolysis" evidence="3">
    <location>
        <begin position="230"/>
        <end position="231"/>
    </location>
</feature>
<organism evidence="4 5">
    <name type="scientific">Peltaster fructicola</name>
    <dbReference type="NCBI Taxonomy" id="286661"/>
    <lineage>
        <taxon>Eukaryota</taxon>
        <taxon>Fungi</taxon>
        <taxon>Dikarya</taxon>
        <taxon>Ascomycota</taxon>
        <taxon>Pezizomycotina</taxon>
        <taxon>Dothideomycetes</taxon>
        <taxon>Dothideomycetes incertae sedis</taxon>
        <taxon>Peltaster</taxon>
    </lineage>
</organism>
<sequence length="427" mass="45722">MIADKDVHVKPRIIIHGGAGNILRENLPPKSEEAYRQALLDIVNEANALLHEHGATALDVATHAVVQLENNVMFNAGRGAVFTRAGTNELEASVMVSRGSRKRGVGVVRLTKVKNPIKLAREMLLRGESSDGGGAQMHCQIAGEQIEHLAEQWGLDMVKPSYFWTRKRWEEHRRGLGKQYDDTAFQVALKDAELEAEDLPVYTGYEDEKNDVEILVDEVSWNGRDYLPKGTVGAVVMDSTGTICAATSTGGLTNKLPGRIGDTPTLGSGYWCEEWAAPQRGSRLANVLSSAANSILSCFNMVSGSTRPAETGSTKTRAVGMSGTGNGDSFLRTNAVRTAAAIARFSSNAASEVSLAHAVTAVAGPNGLLQQSAGENWRKTGEGEGGIIGIEFNGEIGCGNVVFDYNCGGMFRAWIDGRGNAVAKVFR</sequence>
<dbReference type="Gene3D" id="3.60.20.30">
    <property type="entry name" value="(Glycosyl)asparaginase"/>
    <property type="match status" value="1"/>
</dbReference>
<dbReference type="AlphaFoldDB" id="A0A6H0Y5E8"/>
<dbReference type="Proteomes" id="UP000503462">
    <property type="component" value="Chromosome 5"/>
</dbReference>
<dbReference type="SUPFAM" id="SSF56235">
    <property type="entry name" value="N-terminal nucleophile aminohydrolases (Ntn hydrolases)"/>
    <property type="match status" value="1"/>
</dbReference>
<dbReference type="EMBL" id="CP051143">
    <property type="protein sequence ID" value="QIX02151.1"/>
    <property type="molecule type" value="Genomic_DNA"/>
</dbReference>
<evidence type="ECO:0000256" key="3">
    <source>
        <dbReference type="PIRSR" id="PIRSR600246-3"/>
    </source>
</evidence>
<keyword evidence="5" id="KW-1185">Reference proteome</keyword>